<feature type="signal peptide" evidence="3">
    <location>
        <begin position="1"/>
        <end position="22"/>
    </location>
</feature>
<feature type="region of interest" description="Disordered" evidence="1">
    <location>
        <begin position="352"/>
        <end position="374"/>
    </location>
</feature>
<keyword evidence="5" id="KW-1185">Reference proteome</keyword>
<proteinExistence type="predicted"/>
<evidence type="ECO:0000256" key="2">
    <source>
        <dbReference type="SAM" id="Phobius"/>
    </source>
</evidence>
<keyword evidence="3" id="KW-0732">Signal</keyword>
<sequence length="521" mass="54922">MITCALLSRCSGSLSLIATSWALAGFWARKGVCPWWTVVVPLKNFCPRATVASAHASLNRSCSVVELFQALVLCFYQLQAAAVVVGRSAAESSNGGCEAQAALFQLASLGAVVAHGVGLQRAVLRLVVFGEPSSGIQRRFRRYATLGSGAAVAASAAALALGSFGPQAHLAWCWIGGDAENEAHALGFGLWVVLAFLYAFWVHSRVERALGRTSRASPSPGAAASLESFADEGLLEEDEEKKVCATRTLDKVALACAADADAHDDPAAATDADVADARALWDDALADDELRRERAAGAARCARGDLACVSYASLDAVEGSDHRAVGAGFSLRTDAARRDLFRGSVDSGAALPGAGAARPGGAASPSPPPPRAAPEFPLQFRAVVETTAHLVDRAQDYPPWLRRVQLDYDYVNKRARAAVLLGLDAGKNFTRRYDAAQEYATNGAAVDGAYVPLMTYDFVEFEAVAPAEAAFDLDAPWTKATCDRHAAPGAGAAAARARRPAPPSQVGGWPYLHLFHHYLMV</sequence>
<reference evidence="4 5" key="1">
    <citation type="submission" date="2024-03" db="EMBL/GenBank/DDBJ databases">
        <title>Aureococcus anophagefferens CCMP1851 and Kratosvirus quantuckense: Draft genome of a second virus-susceptible host strain in the model system.</title>
        <authorList>
            <person name="Chase E."/>
            <person name="Truchon A.R."/>
            <person name="Schepens W."/>
            <person name="Wilhelm S.W."/>
        </authorList>
    </citation>
    <scope>NUCLEOTIDE SEQUENCE [LARGE SCALE GENOMIC DNA]</scope>
    <source>
        <strain evidence="4 5">CCMP1851</strain>
    </source>
</reference>
<evidence type="ECO:0000313" key="5">
    <source>
        <dbReference type="Proteomes" id="UP001363151"/>
    </source>
</evidence>
<feature type="transmembrane region" description="Helical" evidence="2">
    <location>
        <begin position="143"/>
        <end position="164"/>
    </location>
</feature>
<dbReference type="Gene3D" id="1.20.1070.10">
    <property type="entry name" value="Rhodopsin 7-helix transmembrane proteins"/>
    <property type="match status" value="1"/>
</dbReference>
<gene>
    <name evidence="4" type="ORF">SO694_000066114</name>
</gene>
<accession>A0ABR1GAJ7</accession>
<evidence type="ECO:0000313" key="4">
    <source>
        <dbReference type="EMBL" id="KAK7250210.1"/>
    </source>
</evidence>
<feature type="chain" id="PRO_5047444255" evidence="3">
    <location>
        <begin position="23"/>
        <end position="521"/>
    </location>
</feature>
<keyword evidence="2" id="KW-1133">Transmembrane helix</keyword>
<keyword evidence="2" id="KW-0472">Membrane</keyword>
<feature type="transmembrane region" description="Helical" evidence="2">
    <location>
        <begin position="184"/>
        <end position="202"/>
    </location>
</feature>
<dbReference type="EMBL" id="JBBJCI010000038">
    <property type="protein sequence ID" value="KAK7250210.1"/>
    <property type="molecule type" value="Genomic_DNA"/>
</dbReference>
<feature type="compositionally biased region" description="Low complexity" evidence="1">
    <location>
        <begin position="352"/>
        <end position="364"/>
    </location>
</feature>
<organism evidence="4 5">
    <name type="scientific">Aureococcus anophagefferens</name>
    <name type="common">Harmful bloom alga</name>
    <dbReference type="NCBI Taxonomy" id="44056"/>
    <lineage>
        <taxon>Eukaryota</taxon>
        <taxon>Sar</taxon>
        <taxon>Stramenopiles</taxon>
        <taxon>Ochrophyta</taxon>
        <taxon>Pelagophyceae</taxon>
        <taxon>Pelagomonadales</taxon>
        <taxon>Pelagomonadaceae</taxon>
        <taxon>Aureococcus</taxon>
    </lineage>
</organism>
<evidence type="ECO:0000256" key="1">
    <source>
        <dbReference type="SAM" id="MobiDB-lite"/>
    </source>
</evidence>
<dbReference type="Proteomes" id="UP001363151">
    <property type="component" value="Unassembled WGS sequence"/>
</dbReference>
<protein>
    <submittedName>
        <fullName evidence="4">Uncharacterized protein</fullName>
    </submittedName>
</protein>
<name>A0ABR1GAJ7_AURAN</name>
<evidence type="ECO:0000256" key="3">
    <source>
        <dbReference type="SAM" id="SignalP"/>
    </source>
</evidence>
<comment type="caution">
    <text evidence="4">The sequence shown here is derived from an EMBL/GenBank/DDBJ whole genome shotgun (WGS) entry which is preliminary data.</text>
</comment>
<keyword evidence="2" id="KW-0812">Transmembrane</keyword>